<feature type="region of interest" description="Disordered" evidence="6">
    <location>
        <begin position="52"/>
        <end position="75"/>
    </location>
</feature>
<keyword evidence="9" id="KW-1185">Reference proteome</keyword>
<organism evidence="8 9">
    <name type="scientific">Mucuna pruriens</name>
    <name type="common">Velvet bean</name>
    <name type="synonym">Dolichos pruriens</name>
    <dbReference type="NCBI Taxonomy" id="157652"/>
    <lineage>
        <taxon>Eukaryota</taxon>
        <taxon>Viridiplantae</taxon>
        <taxon>Streptophyta</taxon>
        <taxon>Embryophyta</taxon>
        <taxon>Tracheophyta</taxon>
        <taxon>Spermatophyta</taxon>
        <taxon>Magnoliopsida</taxon>
        <taxon>eudicotyledons</taxon>
        <taxon>Gunneridae</taxon>
        <taxon>Pentapetalae</taxon>
        <taxon>rosids</taxon>
        <taxon>fabids</taxon>
        <taxon>Fabales</taxon>
        <taxon>Fabaceae</taxon>
        <taxon>Papilionoideae</taxon>
        <taxon>50 kb inversion clade</taxon>
        <taxon>NPAAA clade</taxon>
        <taxon>indigoferoid/millettioid clade</taxon>
        <taxon>Phaseoleae</taxon>
        <taxon>Mucuna</taxon>
    </lineage>
</organism>
<proteinExistence type="predicted"/>
<keyword evidence="2" id="KW-0805">Transcription regulation</keyword>
<evidence type="ECO:0000256" key="2">
    <source>
        <dbReference type="ARBA" id="ARBA00023015"/>
    </source>
</evidence>
<dbReference type="SUPFAM" id="SSF118290">
    <property type="entry name" value="WRKY DNA-binding domain"/>
    <property type="match status" value="1"/>
</dbReference>
<keyword evidence="3" id="KW-0238">DNA-binding</keyword>
<dbReference type="PROSITE" id="PS50811">
    <property type="entry name" value="WRKY"/>
    <property type="match status" value="1"/>
</dbReference>
<gene>
    <name evidence="8" type="primary">WRKY50</name>
    <name evidence="8" type="ORF">CR513_02047</name>
</gene>
<dbReference type="SMART" id="SM00774">
    <property type="entry name" value="WRKY"/>
    <property type="match status" value="1"/>
</dbReference>
<comment type="caution">
    <text evidence="8">The sequence shown here is derived from an EMBL/GenBank/DDBJ whole genome shotgun (WGS) entry which is preliminary data.</text>
</comment>
<dbReference type="Pfam" id="PF03106">
    <property type="entry name" value="WRKY"/>
    <property type="match status" value="1"/>
</dbReference>
<evidence type="ECO:0000256" key="3">
    <source>
        <dbReference type="ARBA" id="ARBA00023125"/>
    </source>
</evidence>
<dbReference type="InterPro" id="IPR036576">
    <property type="entry name" value="WRKY_dom_sf"/>
</dbReference>
<dbReference type="GO" id="GO:0043565">
    <property type="term" value="F:sequence-specific DNA binding"/>
    <property type="evidence" value="ECO:0007669"/>
    <property type="project" value="InterPro"/>
</dbReference>
<evidence type="ECO:0000256" key="1">
    <source>
        <dbReference type="ARBA" id="ARBA00004123"/>
    </source>
</evidence>
<evidence type="ECO:0000313" key="9">
    <source>
        <dbReference type="Proteomes" id="UP000257109"/>
    </source>
</evidence>
<dbReference type="Gene3D" id="2.20.25.80">
    <property type="entry name" value="WRKY domain"/>
    <property type="match status" value="1"/>
</dbReference>
<dbReference type="STRING" id="157652.A0A371IDJ4"/>
<dbReference type="GO" id="GO:0005634">
    <property type="term" value="C:nucleus"/>
    <property type="evidence" value="ECO:0007669"/>
    <property type="project" value="UniProtKB-SubCell"/>
</dbReference>
<dbReference type="AlphaFoldDB" id="A0A371IDJ4"/>
<evidence type="ECO:0000256" key="4">
    <source>
        <dbReference type="ARBA" id="ARBA00023163"/>
    </source>
</evidence>
<dbReference type="InterPro" id="IPR003657">
    <property type="entry name" value="WRKY_dom"/>
</dbReference>
<name>A0A371IDJ4_MUCPR</name>
<dbReference type="PANTHER" id="PTHR31221">
    <property type="entry name" value="WRKY TRANSCRIPTION FACTOR PROTEIN 1-RELATED"/>
    <property type="match status" value="1"/>
</dbReference>
<dbReference type="Proteomes" id="UP000257109">
    <property type="component" value="Unassembled WGS sequence"/>
</dbReference>
<dbReference type="OrthoDB" id="693960at2759"/>
<keyword evidence="5" id="KW-0539">Nucleus</keyword>
<evidence type="ECO:0000259" key="7">
    <source>
        <dbReference type="PROSITE" id="PS50811"/>
    </source>
</evidence>
<feature type="domain" description="WRKY" evidence="7">
    <location>
        <begin position="89"/>
        <end position="140"/>
    </location>
</feature>
<sequence length="140" mass="15912">MTDKNPKPQDSPDSGFINELSEYLNFDGDQWPDDDPDSFVPEHVLTQDNQANEFGASSGSHFEGASSRDVGNEREKKEVIDRVAFKTKSEVEILDDGFKWRKYGKKMVKNSPNPRNYYKCSVDGCAVKKRVERDKDDPSS</sequence>
<dbReference type="PANTHER" id="PTHR31221:SF112">
    <property type="entry name" value="WRKY TRANSCRIPTION FACTOR 50-RELATED"/>
    <property type="match status" value="1"/>
</dbReference>
<dbReference type="InterPro" id="IPR044810">
    <property type="entry name" value="WRKY_plant"/>
</dbReference>
<reference evidence="8" key="1">
    <citation type="submission" date="2018-05" db="EMBL/GenBank/DDBJ databases">
        <title>Draft genome of Mucuna pruriens seed.</title>
        <authorList>
            <person name="Nnadi N.E."/>
            <person name="Vos R."/>
            <person name="Hasami M.H."/>
            <person name="Devisetty U.K."/>
            <person name="Aguiy J.C."/>
        </authorList>
    </citation>
    <scope>NUCLEOTIDE SEQUENCE [LARGE SCALE GENOMIC DNA]</scope>
    <source>
        <strain evidence="8">JCA_2017</strain>
    </source>
</reference>
<comment type="subcellular location">
    <subcellularLocation>
        <location evidence="1">Nucleus</location>
    </subcellularLocation>
</comment>
<accession>A0A371IDJ4</accession>
<protein>
    <submittedName>
        <fullName evidence="8">WRKY transcription factor 50</fullName>
    </submittedName>
</protein>
<dbReference type="GO" id="GO:0003700">
    <property type="term" value="F:DNA-binding transcription factor activity"/>
    <property type="evidence" value="ECO:0007669"/>
    <property type="project" value="InterPro"/>
</dbReference>
<evidence type="ECO:0000313" key="8">
    <source>
        <dbReference type="EMBL" id="RDY13080.1"/>
    </source>
</evidence>
<dbReference type="EMBL" id="QJKJ01000347">
    <property type="protein sequence ID" value="RDY13080.1"/>
    <property type="molecule type" value="Genomic_DNA"/>
</dbReference>
<evidence type="ECO:0000256" key="6">
    <source>
        <dbReference type="SAM" id="MobiDB-lite"/>
    </source>
</evidence>
<evidence type="ECO:0000256" key="5">
    <source>
        <dbReference type="ARBA" id="ARBA00023242"/>
    </source>
</evidence>
<keyword evidence="4" id="KW-0804">Transcription</keyword>